<keyword evidence="9" id="KW-0902">Two-component regulatory system</keyword>
<dbReference type="InterPro" id="IPR003661">
    <property type="entry name" value="HisK_dim/P_dom"/>
</dbReference>
<dbReference type="InterPro" id="IPR005467">
    <property type="entry name" value="His_kinase_dom"/>
</dbReference>
<evidence type="ECO:0000259" key="13">
    <source>
        <dbReference type="PROSITE" id="PS50885"/>
    </source>
</evidence>
<dbReference type="InParanoid" id="A0A5C7EP18"/>
<dbReference type="InterPro" id="IPR036097">
    <property type="entry name" value="HisK_dim/P_sf"/>
</dbReference>
<dbReference type="Gene3D" id="6.10.340.10">
    <property type="match status" value="1"/>
</dbReference>
<comment type="catalytic activity">
    <reaction evidence="1">
        <text>ATP + protein L-histidine = ADP + protein N-phospho-L-histidine.</text>
        <dbReference type="EC" id="2.7.13.3"/>
    </reaction>
</comment>
<organism evidence="14 15">
    <name type="scientific">Pelomicrobium methylotrophicum</name>
    <dbReference type="NCBI Taxonomy" id="2602750"/>
    <lineage>
        <taxon>Bacteria</taxon>
        <taxon>Pseudomonadati</taxon>
        <taxon>Pseudomonadota</taxon>
        <taxon>Hydrogenophilia</taxon>
        <taxon>Hydrogenophilia incertae sedis</taxon>
        <taxon>Pelomicrobium</taxon>
    </lineage>
</organism>
<sequence length="469" mass="50045">MWSRARALLRTTALRMALRHALLQVLALAAMLVALFVVLDRYAVRQIDSALLGEARALAALPAEHRVESVALLAQLRGEDHRLRHYRLEDATGRRLAGSLPRWPEDLPADARVRRVALELPHEAGEDHDVRARLPSVGLALPGGGRLLVAQAPGEIEDLREVAFGLAAAMLALAALLALTLGVLLGWRWLSRIEAINTVAARIAAGDLSQRVQSRGQGDEFDLLAGHLNAMLARIEAAVAGMREVSDHVAHDLRRPLARLKTRIEVALRQPRDAANYRTILKETLQDSEEILATFESLLTIARLEAGSELVAMQPFDLAAVVRDVAELYAAQAEEGGRPFTPPAAPATPVAGSAALVAQALANLLDNAFKYTPPHSPIEIDLVRADGQAQLAVIDHGGGLSDADKARLVARFARGDAARSQPGSGLGLALAAAVARAHGGRLVLTDTPGGGLTARLDLPLVKEEASRPT</sequence>
<dbReference type="SUPFAM" id="SSF47384">
    <property type="entry name" value="Homodimeric domain of signal transducing histidine kinase"/>
    <property type="match status" value="1"/>
</dbReference>
<dbReference type="CDD" id="cd00075">
    <property type="entry name" value="HATPase"/>
    <property type="match status" value="1"/>
</dbReference>
<evidence type="ECO:0000256" key="1">
    <source>
        <dbReference type="ARBA" id="ARBA00000085"/>
    </source>
</evidence>
<keyword evidence="10 11" id="KW-0472">Membrane</keyword>
<evidence type="ECO:0000256" key="5">
    <source>
        <dbReference type="ARBA" id="ARBA00022679"/>
    </source>
</evidence>
<protein>
    <recommendedName>
        <fullName evidence="3">histidine kinase</fullName>
        <ecNumber evidence="3">2.7.13.3</ecNumber>
    </recommendedName>
</protein>
<dbReference type="SMART" id="SM00304">
    <property type="entry name" value="HAMP"/>
    <property type="match status" value="1"/>
</dbReference>
<dbReference type="Pfam" id="PF00512">
    <property type="entry name" value="HisKA"/>
    <property type="match status" value="1"/>
</dbReference>
<dbReference type="RefSeq" id="WP_147798191.1">
    <property type="nucleotide sequence ID" value="NZ_VPFL01000001.1"/>
</dbReference>
<dbReference type="Gene3D" id="3.30.565.10">
    <property type="entry name" value="Histidine kinase-like ATPase, C-terminal domain"/>
    <property type="match status" value="1"/>
</dbReference>
<evidence type="ECO:0000313" key="14">
    <source>
        <dbReference type="EMBL" id="TXF13605.1"/>
    </source>
</evidence>
<dbReference type="SUPFAM" id="SSF55874">
    <property type="entry name" value="ATPase domain of HSP90 chaperone/DNA topoisomerase II/histidine kinase"/>
    <property type="match status" value="1"/>
</dbReference>
<feature type="domain" description="HAMP" evidence="13">
    <location>
        <begin position="187"/>
        <end position="240"/>
    </location>
</feature>
<dbReference type="AlphaFoldDB" id="A0A5C7EP18"/>
<dbReference type="InterPro" id="IPR036890">
    <property type="entry name" value="HATPase_C_sf"/>
</dbReference>
<evidence type="ECO:0000256" key="9">
    <source>
        <dbReference type="ARBA" id="ARBA00023012"/>
    </source>
</evidence>
<feature type="transmembrane region" description="Helical" evidence="11">
    <location>
        <begin position="21"/>
        <end position="39"/>
    </location>
</feature>
<gene>
    <name evidence="14" type="ORF">FR698_00340</name>
</gene>
<keyword evidence="6 11" id="KW-0812">Transmembrane</keyword>
<dbReference type="PRINTS" id="PR00344">
    <property type="entry name" value="BCTRLSENSOR"/>
</dbReference>
<evidence type="ECO:0000256" key="7">
    <source>
        <dbReference type="ARBA" id="ARBA00022777"/>
    </source>
</evidence>
<evidence type="ECO:0000256" key="2">
    <source>
        <dbReference type="ARBA" id="ARBA00004370"/>
    </source>
</evidence>
<accession>A0A5C7EP18</accession>
<dbReference type="InterPro" id="IPR004358">
    <property type="entry name" value="Sig_transdc_His_kin-like_C"/>
</dbReference>
<keyword evidence="15" id="KW-1185">Reference proteome</keyword>
<dbReference type="CDD" id="cd06225">
    <property type="entry name" value="HAMP"/>
    <property type="match status" value="1"/>
</dbReference>
<dbReference type="PANTHER" id="PTHR45436">
    <property type="entry name" value="SENSOR HISTIDINE KINASE YKOH"/>
    <property type="match status" value="1"/>
</dbReference>
<evidence type="ECO:0000256" key="11">
    <source>
        <dbReference type="SAM" id="Phobius"/>
    </source>
</evidence>
<evidence type="ECO:0000256" key="3">
    <source>
        <dbReference type="ARBA" id="ARBA00012438"/>
    </source>
</evidence>
<reference evidence="14 15" key="1">
    <citation type="submission" date="2019-08" db="EMBL/GenBank/DDBJ databases">
        <title>Pelomicrobium methylotrophicum gen. nov., sp. nov. a moderately thermophilic, facultatively anaerobic, lithoautotrophic and methylotrophic bacterium isolated from a terrestrial mud volcano.</title>
        <authorList>
            <person name="Slobodkina G.B."/>
            <person name="Merkel A.Y."/>
            <person name="Slobodkin A.I."/>
        </authorList>
    </citation>
    <scope>NUCLEOTIDE SEQUENCE [LARGE SCALE GENOMIC DNA]</scope>
    <source>
        <strain evidence="14 15">SM250</strain>
    </source>
</reference>
<dbReference type="EC" id="2.7.13.3" evidence="3"/>
<dbReference type="CDD" id="cd00082">
    <property type="entry name" value="HisKA"/>
    <property type="match status" value="1"/>
</dbReference>
<name>A0A5C7EP18_9PROT</name>
<dbReference type="Proteomes" id="UP000321201">
    <property type="component" value="Unassembled WGS sequence"/>
</dbReference>
<dbReference type="EMBL" id="VPFL01000001">
    <property type="protein sequence ID" value="TXF13605.1"/>
    <property type="molecule type" value="Genomic_DNA"/>
</dbReference>
<dbReference type="InterPro" id="IPR003594">
    <property type="entry name" value="HATPase_dom"/>
</dbReference>
<evidence type="ECO:0000256" key="4">
    <source>
        <dbReference type="ARBA" id="ARBA00022553"/>
    </source>
</evidence>
<dbReference type="SUPFAM" id="SSF158472">
    <property type="entry name" value="HAMP domain-like"/>
    <property type="match status" value="1"/>
</dbReference>
<evidence type="ECO:0000259" key="12">
    <source>
        <dbReference type="PROSITE" id="PS50109"/>
    </source>
</evidence>
<keyword evidence="8 11" id="KW-1133">Transmembrane helix</keyword>
<dbReference type="Pfam" id="PF02518">
    <property type="entry name" value="HATPase_c"/>
    <property type="match status" value="1"/>
</dbReference>
<evidence type="ECO:0000256" key="10">
    <source>
        <dbReference type="ARBA" id="ARBA00023136"/>
    </source>
</evidence>
<dbReference type="InterPro" id="IPR050428">
    <property type="entry name" value="TCS_sensor_his_kinase"/>
</dbReference>
<keyword evidence="4" id="KW-0597">Phosphoprotein</keyword>
<dbReference type="GO" id="GO:0000155">
    <property type="term" value="F:phosphorelay sensor kinase activity"/>
    <property type="evidence" value="ECO:0007669"/>
    <property type="project" value="InterPro"/>
</dbReference>
<dbReference type="PROSITE" id="PS50885">
    <property type="entry name" value="HAMP"/>
    <property type="match status" value="1"/>
</dbReference>
<dbReference type="GO" id="GO:0005886">
    <property type="term" value="C:plasma membrane"/>
    <property type="evidence" value="ECO:0007669"/>
    <property type="project" value="TreeGrafter"/>
</dbReference>
<keyword evidence="7" id="KW-0418">Kinase</keyword>
<proteinExistence type="predicted"/>
<dbReference type="InterPro" id="IPR003660">
    <property type="entry name" value="HAMP_dom"/>
</dbReference>
<dbReference type="PANTHER" id="PTHR45436:SF8">
    <property type="entry name" value="HISTIDINE KINASE"/>
    <property type="match status" value="1"/>
</dbReference>
<dbReference type="OrthoDB" id="5289801at2"/>
<evidence type="ECO:0000256" key="6">
    <source>
        <dbReference type="ARBA" id="ARBA00022692"/>
    </source>
</evidence>
<dbReference type="Pfam" id="PF00672">
    <property type="entry name" value="HAMP"/>
    <property type="match status" value="1"/>
</dbReference>
<evidence type="ECO:0000256" key="8">
    <source>
        <dbReference type="ARBA" id="ARBA00022989"/>
    </source>
</evidence>
<feature type="transmembrane region" description="Helical" evidence="11">
    <location>
        <begin position="162"/>
        <end position="187"/>
    </location>
</feature>
<dbReference type="Gene3D" id="1.10.287.130">
    <property type="match status" value="1"/>
</dbReference>
<feature type="domain" description="Histidine kinase" evidence="12">
    <location>
        <begin position="248"/>
        <end position="462"/>
    </location>
</feature>
<comment type="subcellular location">
    <subcellularLocation>
        <location evidence="2">Membrane</location>
    </subcellularLocation>
</comment>
<keyword evidence="5" id="KW-0808">Transferase</keyword>
<comment type="caution">
    <text evidence="14">The sequence shown here is derived from an EMBL/GenBank/DDBJ whole genome shotgun (WGS) entry which is preliminary data.</text>
</comment>
<dbReference type="PROSITE" id="PS50109">
    <property type="entry name" value="HIS_KIN"/>
    <property type="match status" value="1"/>
</dbReference>
<evidence type="ECO:0000313" key="15">
    <source>
        <dbReference type="Proteomes" id="UP000321201"/>
    </source>
</evidence>
<dbReference type="SMART" id="SM00387">
    <property type="entry name" value="HATPase_c"/>
    <property type="match status" value="1"/>
</dbReference>
<dbReference type="SMART" id="SM00388">
    <property type="entry name" value="HisKA"/>
    <property type="match status" value="1"/>
</dbReference>